<evidence type="ECO:0000313" key="6">
    <source>
        <dbReference type="Proteomes" id="UP000186002"/>
    </source>
</evidence>
<protein>
    <submittedName>
        <fullName evidence="5">ADP-ribose pyrophosphatase YjhB, NUDIX family</fullName>
    </submittedName>
</protein>
<dbReference type="GO" id="GO:0016787">
    <property type="term" value="F:hydrolase activity"/>
    <property type="evidence" value="ECO:0007669"/>
    <property type="project" value="UniProtKB-KW"/>
</dbReference>
<feature type="domain" description="Nudix hydrolase" evidence="4">
    <location>
        <begin position="14"/>
        <end position="172"/>
    </location>
</feature>
<dbReference type="PANTHER" id="PTHR43046:SF16">
    <property type="entry name" value="ADP-RIBOSE PYROPHOSPHATASE YJHB-RELATED"/>
    <property type="match status" value="1"/>
</dbReference>
<dbReference type="EMBL" id="FRBW01000002">
    <property type="protein sequence ID" value="SHM31913.1"/>
    <property type="molecule type" value="Genomic_DNA"/>
</dbReference>
<reference evidence="5 6" key="1">
    <citation type="submission" date="2016-11" db="EMBL/GenBank/DDBJ databases">
        <authorList>
            <person name="Jaros S."/>
            <person name="Januszkiewicz K."/>
            <person name="Wedrychowicz H."/>
        </authorList>
    </citation>
    <scope>NUCLEOTIDE SEQUENCE [LARGE SCALE GENOMIC DNA]</scope>
    <source>
        <strain evidence="5 6">DSM 22153</strain>
    </source>
</reference>
<dbReference type="SUPFAM" id="SSF55811">
    <property type="entry name" value="Nudix"/>
    <property type="match status" value="1"/>
</dbReference>
<evidence type="ECO:0000256" key="3">
    <source>
        <dbReference type="RuleBase" id="RU003476"/>
    </source>
</evidence>
<dbReference type="PANTHER" id="PTHR43046">
    <property type="entry name" value="GDP-MANNOSE MANNOSYL HYDROLASE"/>
    <property type="match status" value="1"/>
</dbReference>
<accession>A0A1M7HU97</accession>
<dbReference type="InterPro" id="IPR000086">
    <property type="entry name" value="NUDIX_hydrolase_dom"/>
</dbReference>
<dbReference type="InterPro" id="IPR020084">
    <property type="entry name" value="NUDIX_hydrolase_CS"/>
</dbReference>
<comment type="similarity">
    <text evidence="3">Belongs to the Nudix hydrolase family.</text>
</comment>
<evidence type="ECO:0000313" key="5">
    <source>
        <dbReference type="EMBL" id="SHM31913.1"/>
    </source>
</evidence>
<gene>
    <name evidence="5" type="ORF">SAMN05444272_2327</name>
</gene>
<evidence type="ECO:0000256" key="2">
    <source>
        <dbReference type="ARBA" id="ARBA00022801"/>
    </source>
</evidence>
<name>A0A1M7HU97_9HYPH</name>
<comment type="cofactor">
    <cofactor evidence="1">
        <name>Mg(2+)</name>
        <dbReference type="ChEBI" id="CHEBI:18420"/>
    </cofactor>
</comment>
<proteinExistence type="inferred from homology"/>
<dbReference type="RefSeq" id="WP_084081941.1">
    <property type="nucleotide sequence ID" value="NZ_FRBW01000002.1"/>
</dbReference>
<dbReference type="Proteomes" id="UP000186002">
    <property type="component" value="Unassembled WGS sequence"/>
</dbReference>
<keyword evidence="6" id="KW-1185">Reference proteome</keyword>
<organism evidence="5 6">
    <name type="scientific">Roseibium suaedae</name>
    <dbReference type="NCBI Taxonomy" id="735517"/>
    <lineage>
        <taxon>Bacteria</taxon>
        <taxon>Pseudomonadati</taxon>
        <taxon>Pseudomonadota</taxon>
        <taxon>Alphaproteobacteria</taxon>
        <taxon>Hyphomicrobiales</taxon>
        <taxon>Stappiaceae</taxon>
        <taxon>Roseibium</taxon>
    </lineage>
</organism>
<evidence type="ECO:0000259" key="4">
    <source>
        <dbReference type="PROSITE" id="PS51462"/>
    </source>
</evidence>
<dbReference type="PROSITE" id="PS00893">
    <property type="entry name" value="NUDIX_BOX"/>
    <property type="match status" value="1"/>
</dbReference>
<dbReference type="Gene3D" id="3.90.79.10">
    <property type="entry name" value="Nucleoside Triphosphate Pyrophosphohydrolase"/>
    <property type="match status" value="1"/>
</dbReference>
<dbReference type="PROSITE" id="PS51462">
    <property type="entry name" value="NUDIX"/>
    <property type="match status" value="1"/>
</dbReference>
<dbReference type="OrthoDB" id="9800065at2"/>
<keyword evidence="2 3" id="KW-0378">Hydrolase</keyword>
<dbReference type="InterPro" id="IPR015797">
    <property type="entry name" value="NUDIX_hydrolase-like_dom_sf"/>
</dbReference>
<dbReference type="STRING" id="735517.SAMN05444272_2327"/>
<dbReference type="InterPro" id="IPR020476">
    <property type="entry name" value="Nudix_hydrolase"/>
</dbReference>
<dbReference type="Pfam" id="PF00293">
    <property type="entry name" value="NUDIX"/>
    <property type="match status" value="1"/>
</dbReference>
<sequence length="185" mass="20035">MIKLLSFLPSSLTKRLVHAAALMRNPYCVGVRVLVIGKPLETGVGDPAGLTSAASPEPCESVLLVRHSYLPGWYLPGGGVDRGESMQAAARRELTEETGIVAEGTLRLLGAYLNRQGLGRDHVGLFLLRDWTKGEGYLQPNAEISEAAFFPLNALPADVSPATARRLQDWMEKGEGMAAQDEGYW</sequence>
<dbReference type="PRINTS" id="PR00502">
    <property type="entry name" value="NUDIXFAMILY"/>
</dbReference>
<dbReference type="AlphaFoldDB" id="A0A1M7HU97"/>
<evidence type="ECO:0000256" key="1">
    <source>
        <dbReference type="ARBA" id="ARBA00001946"/>
    </source>
</evidence>